<proteinExistence type="predicted"/>
<reference evidence="2 3" key="1">
    <citation type="submission" date="2019-04" db="EMBL/GenBank/DDBJ databases">
        <authorList>
            <person name="Li Y."/>
            <person name="Wang J."/>
        </authorList>
    </citation>
    <scope>NUCLEOTIDE SEQUENCE [LARGE SCALE GENOMIC DNA]</scope>
    <source>
        <strain evidence="2 3">DSM 14668</strain>
    </source>
</reference>
<dbReference type="OrthoDB" id="5516040at2"/>
<evidence type="ECO:0000313" key="3">
    <source>
        <dbReference type="Proteomes" id="UP000309215"/>
    </source>
</evidence>
<organism evidence="2 3">
    <name type="scientific">Polyangium fumosum</name>
    <dbReference type="NCBI Taxonomy" id="889272"/>
    <lineage>
        <taxon>Bacteria</taxon>
        <taxon>Pseudomonadati</taxon>
        <taxon>Myxococcota</taxon>
        <taxon>Polyangia</taxon>
        <taxon>Polyangiales</taxon>
        <taxon>Polyangiaceae</taxon>
        <taxon>Polyangium</taxon>
    </lineage>
</organism>
<accession>A0A4U1J8V2</accession>
<dbReference type="Proteomes" id="UP000309215">
    <property type="component" value="Unassembled WGS sequence"/>
</dbReference>
<dbReference type="EMBL" id="SSMQ01000025">
    <property type="protein sequence ID" value="TKD04382.1"/>
    <property type="molecule type" value="Genomic_DNA"/>
</dbReference>
<evidence type="ECO:0008006" key="4">
    <source>
        <dbReference type="Google" id="ProtNLM"/>
    </source>
</evidence>
<keyword evidence="3" id="KW-1185">Reference proteome</keyword>
<comment type="caution">
    <text evidence="2">The sequence shown here is derived from an EMBL/GenBank/DDBJ whole genome shotgun (WGS) entry which is preliminary data.</text>
</comment>
<evidence type="ECO:0000256" key="1">
    <source>
        <dbReference type="SAM" id="SignalP"/>
    </source>
</evidence>
<keyword evidence="1" id="KW-0732">Signal</keyword>
<feature type="chain" id="PRO_5020276451" description="OmpH family outer membrane protein" evidence="1">
    <location>
        <begin position="29"/>
        <end position="192"/>
    </location>
</feature>
<sequence length="192" mass="20838">MQRERMLGFGALCALSLLVGAGIASAQAQGTPPAPPDTNAGLQRQVTLTPAQQLQETDTYIGRMESARSVVRRLLEEARAQRDVVKTLCLNDKLNQIDVTLRSARERRQALDLAVKRDDADLSSHEFTILGVLRQRVEQITAEANQCIGKDADILGETSTVTQIDPGIPDDPAFYPPVVVIVEPPPSASVIK</sequence>
<protein>
    <recommendedName>
        <fullName evidence="4">OmpH family outer membrane protein</fullName>
    </recommendedName>
</protein>
<evidence type="ECO:0000313" key="2">
    <source>
        <dbReference type="EMBL" id="TKD04382.1"/>
    </source>
</evidence>
<dbReference type="RefSeq" id="WP_136931351.1">
    <property type="nucleotide sequence ID" value="NZ_SSMQ01000025.1"/>
</dbReference>
<name>A0A4U1J8V2_9BACT</name>
<feature type="signal peptide" evidence="1">
    <location>
        <begin position="1"/>
        <end position="28"/>
    </location>
</feature>
<dbReference type="AlphaFoldDB" id="A0A4U1J8V2"/>
<gene>
    <name evidence="2" type="ORF">E8A74_23780</name>
</gene>